<feature type="domain" description="HTH marR-type" evidence="1">
    <location>
        <begin position="15"/>
        <end position="144"/>
    </location>
</feature>
<dbReference type="Proteomes" id="UP000237749">
    <property type="component" value="Unassembled WGS sequence"/>
</dbReference>
<reference evidence="2 3" key="1">
    <citation type="submission" date="2018-02" db="EMBL/GenBank/DDBJ databases">
        <title>Genomic Encyclopedia of Archaeal and Bacterial Type Strains, Phase II (KMG-II): from individual species to whole genera.</title>
        <authorList>
            <person name="Goeker M."/>
        </authorList>
    </citation>
    <scope>NUCLEOTIDE SEQUENCE [LARGE SCALE GENOMIC DNA]</scope>
    <source>
        <strain evidence="2 3">DSM 3808</strain>
    </source>
</reference>
<dbReference type="SUPFAM" id="SSF46785">
    <property type="entry name" value="Winged helix' DNA-binding domain"/>
    <property type="match status" value="1"/>
</dbReference>
<accession>A0A2S6HX30</accession>
<dbReference type="AlphaFoldDB" id="A0A2S6HX30"/>
<keyword evidence="3" id="KW-1185">Reference proteome</keyword>
<protein>
    <submittedName>
        <fullName evidence="2">DNA-binding MarR family transcriptional regulator</fullName>
    </submittedName>
</protein>
<dbReference type="PANTHER" id="PTHR33164">
    <property type="entry name" value="TRANSCRIPTIONAL REGULATOR, MARR FAMILY"/>
    <property type="match status" value="1"/>
</dbReference>
<dbReference type="InterPro" id="IPR000835">
    <property type="entry name" value="HTH_MarR-typ"/>
</dbReference>
<sequence length="149" mass="16830">MNKNNTTEEQACSLNGCLFFTTVKLSRVFGKIAEEAFSKTGLSPSHALLLYLVNQKEEILQKELGETLHLTPSTITRLIEKLEHKSLVSKRCEGKSVILSTTPQGLALQKNIMESWNFLYEQYHGILTEEETAQFLTLSKKLLGKLENN</sequence>
<dbReference type="SMART" id="SM00347">
    <property type="entry name" value="HTH_MARR"/>
    <property type="match status" value="1"/>
</dbReference>
<dbReference type="GO" id="GO:0003700">
    <property type="term" value="F:DNA-binding transcription factor activity"/>
    <property type="evidence" value="ECO:0007669"/>
    <property type="project" value="InterPro"/>
</dbReference>
<dbReference type="Pfam" id="PF01047">
    <property type="entry name" value="MarR"/>
    <property type="match status" value="1"/>
</dbReference>
<keyword evidence="2" id="KW-0238">DNA-binding</keyword>
<dbReference type="Gene3D" id="1.10.10.10">
    <property type="entry name" value="Winged helix-like DNA-binding domain superfamily/Winged helix DNA-binding domain"/>
    <property type="match status" value="1"/>
</dbReference>
<dbReference type="EMBL" id="PTJA01000002">
    <property type="protein sequence ID" value="PPK82564.1"/>
    <property type="molecule type" value="Genomic_DNA"/>
</dbReference>
<dbReference type="PANTHER" id="PTHR33164:SF43">
    <property type="entry name" value="HTH-TYPE TRANSCRIPTIONAL REPRESSOR YETL"/>
    <property type="match status" value="1"/>
</dbReference>
<evidence type="ECO:0000313" key="3">
    <source>
        <dbReference type="Proteomes" id="UP000237749"/>
    </source>
</evidence>
<dbReference type="GO" id="GO:0003677">
    <property type="term" value="F:DNA binding"/>
    <property type="evidence" value="ECO:0007669"/>
    <property type="project" value="UniProtKB-KW"/>
</dbReference>
<comment type="caution">
    <text evidence="2">The sequence shown here is derived from an EMBL/GenBank/DDBJ whole genome shotgun (WGS) entry which is preliminary data.</text>
</comment>
<name>A0A2S6HX30_9FIRM</name>
<evidence type="ECO:0000259" key="1">
    <source>
        <dbReference type="PROSITE" id="PS50995"/>
    </source>
</evidence>
<dbReference type="GO" id="GO:0006950">
    <property type="term" value="P:response to stress"/>
    <property type="evidence" value="ECO:0007669"/>
    <property type="project" value="TreeGrafter"/>
</dbReference>
<dbReference type="InterPro" id="IPR039422">
    <property type="entry name" value="MarR/SlyA-like"/>
</dbReference>
<dbReference type="PROSITE" id="PS50995">
    <property type="entry name" value="HTH_MARR_2"/>
    <property type="match status" value="1"/>
</dbReference>
<dbReference type="PRINTS" id="PR00598">
    <property type="entry name" value="HTHMARR"/>
</dbReference>
<dbReference type="RefSeq" id="WP_170072213.1">
    <property type="nucleotide sequence ID" value="NZ_PTJA01000002.1"/>
</dbReference>
<organism evidence="2 3">
    <name type="scientific">Lacrimispora xylanisolvens</name>
    <dbReference type="NCBI Taxonomy" id="384636"/>
    <lineage>
        <taxon>Bacteria</taxon>
        <taxon>Bacillati</taxon>
        <taxon>Bacillota</taxon>
        <taxon>Clostridia</taxon>
        <taxon>Lachnospirales</taxon>
        <taxon>Lachnospiraceae</taxon>
        <taxon>Lacrimispora</taxon>
    </lineage>
</organism>
<dbReference type="InterPro" id="IPR036390">
    <property type="entry name" value="WH_DNA-bd_sf"/>
</dbReference>
<dbReference type="InterPro" id="IPR036388">
    <property type="entry name" value="WH-like_DNA-bd_sf"/>
</dbReference>
<evidence type="ECO:0000313" key="2">
    <source>
        <dbReference type="EMBL" id="PPK82564.1"/>
    </source>
</evidence>
<proteinExistence type="predicted"/>
<gene>
    <name evidence="2" type="ORF">BXY41_102253</name>
</gene>